<evidence type="ECO:0000256" key="12">
    <source>
        <dbReference type="RuleBase" id="RU003357"/>
    </source>
</evidence>
<dbReference type="GO" id="GO:0009279">
    <property type="term" value="C:cell outer membrane"/>
    <property type="evidence" value="ECO:0007669"/>
    <property type="project" value="UniProtKB-SubCell"/>
</dbReference>
<dbReference type="PANTHER" id="PTHR32552:SF81">
    <property type="entry name" value="TONB-DEPENDENT OUTER MEMBRANE RECEPTOR"/>
    <property type="match status" value="1"/>
</dbReference>
<evidence type="ECO:0000256" key="3">
    <source>
        <dbReference type="ARBA" id="ARBA00022452"/>
    </source>
</evidence>
<keyword evidence="4" id="KW-0410">Iron transport</keyword>
<evidence type="ECO:0000313" key="16">
    <source>
        <dbReference type="Proteomes" id="UP000566324"/>
    </source>
</evidence>
<evidence type="ECO:0000256" key="11">
    <source>
        <dbReference type="PROSITE-ProRule" id="PRU01360"/>
    </source>
</evidence>
<dbReference type="EMBL" id="JACHNZ010000003">
    <property type="protein sequence ID" value="MBB4630833.1"/>
    <property type="molecule type" value="Genomic_DNA"/>
</dbReference>
<dbReference type="InterPro" id="IPR012910">
    <property type="entry name" value="Plug_dom"/>
</dbReference>
<dbReference type="CDD" id="cd01347">
    <property type="entry name" value="ligand_gated_channel"/>
    <property type="match status" value="1"/>
</dbReference>
<reference evidence="15 16" key="1">
    <citation type="submission" date="2020-08" db="EMBL/GenBank/DDBJ databases">
        <title>Genomic Encyclopedia of Type Strains, Phase IV (KMG-IV): sequencing the most valuable type-strain genomes for metagenomic binning, comparative biology and taxonomic classification.</title>
        <authorList>
            <person name="Goeker M."/>
        </authorList>
    </citation>
    <scope>NUCLEOTIDE SEQUENCE [LARGE SCALE GENOMIC DNA]</scope>
    <source>
        <strain evidence="15 16">DSM 17328</strain>
    </source>
</reference>
<evidence type="ECO:0000259" key="14">
    <source>
        <dbReference type="Pfam" id="PF07715"/>
    </source>
</evidence>
<feature type="domain" description="TonB-dependent receptor plug" evidence="14">
    <location>
        <begin position="71"/>
        <end position="179"/>
    </location>
</feature>
<dbReference type="PROSITE" id="PS52016">
    <property type="entry name" value="TONB_DEPENDENT_REC_3"/>
    <property type="match status" value="1"/>
</dbReference>
<evidence type="ECO:0000259" key="13">
    <source>
        <dbReference type="Pfam" id="PF00593"/>
    </source>
</evidence>
<dbReference type="RefSeq" id="WP_184064441.1">
    <property type="nucleotide sequence ID" value="NZ_JACHNZ010000003.1"/>
</dbReference>
<dbReference type="Proteomes" id="UP000566324">
    <property type="component" value="Unassembled WGS sequence"/>
</dbReference>
<protein>
    <submittedName>
        <fullName evidence="15">Iron complex outermembrane receptor protein</fullName>
    </submittedName>
</protein>
<dbReference type="Gene3D" id="2.40.170.20">
    <property type="entry name" value="TonB-dependent receptor, beta-barrel domain"/>
    <property type="match status" value="1"/>
</dbReference>
<evidence type="ECO:0000256" key="10">
    <source>
        <dbReference type="ARBA" id="ARBA00023237"/>
    </source>
</evidence>
<proteinExistence type="inferred from homology"/>
<dbReference type="GO" id="GO:0006826">
    <property type="term" value="P:iron ion transport"/>
    <property type="evidence" value="ECO:0007669"/>
    <property type="project" value="UniProtKB-KW"/>
</dbReference>
<keyword evidence="5 11" id="KW-0812">Transmembrane</keyword>
<keyword evidence="9 11" id="KW-0472">Membrane</keyword>
<dbReference type="SUPFAM" id="SSF56935">
    <property type="entry name" value="Porins"/>
    <property type="match status" value="1"/>
</dbReference>
<evidence type="ECO:0000256" key="2">
    <source>
        <dbReference type="ARBA" id="ARBA00022448"/>
    </source>
</evidence>
<evidence type="ECO:0000256" key="1">
    <source>
        <dbReference type="ARBA" id="ARBA00004571"/>
    </source>
</evidence>
<gene>
    <name evidence="15" type="ORF">GGQ98_000438</name>
</gene>
<accession>A0A7W7F7P3</accession>
<keyword evidence="3 11" id="KW-1134">Transmembrane beta strand</keyword>
<keyword evidence="2 11" id="KW-0813">Transport</keyword>
<dbReference type="PANTHER" id="PTHR32552">
    <property type="entry name" value="FERRICHROME IRON RECEPTOR-RELATED"/>
    <property type="match status" value="1"/>
</dbReference>
<dbReference type="Pfam" id="PF07715">
    <property type="entry name" value="Plug"/>
    <property type="match status" value="1"/>
</dbReference>
<evidence type="ECO:0000313" key="15">
    <source>
        <dbReference type="EMBL" id="MBB4630833.1"/>
    </source>
</evidence>
<dbReference type="Pfam" id="PF00593">
    <property type="entry name" value="TonB_dep_Rec_b-barrel"/>
    <property type="match status" value="1"/>
</dbReference>
<comment type="subcellular location">
    <subcellularLocation>
        <location evidence="1 11">Cell outer membrane</location>
        <topology evidence="1 11">Multi-pass membrane protein</topology>
    </subcellularLocation>
</comment>
<keyword evidence="15" id="KW-0675">Receptor</keyword>
<keyword evidence="7" id="KW-0406">Ion transport</keyword>
<keyword evidence="6" id="KW-0408">Iron</keyword>
<comment type="similarity">
    <text evidence="11 12">Belongs to the TonB-dependent receptor family.</text>
</comment>
<dbReference type="AlphaFoldDB" id="A0A7W7F7P3"/>
<evidence type="ECO:0000256" key="4">
    <source>
        <dbReference type="ARBA" id="ARBA00022496"/>
    </source>
</evidence>
<keyword evidence="10 11" id="KW-0998">Cell outer membrane</keyword>
<evidence type="ECO:0000256" key="5">
    <source>
        <dbReference type="ARBA" id="ARBA00022692"/>
    </source>
</evidence>
<name>A0A7W7F7P3_9SPHN</name>
<evidence type="ECO:0000256" key="9">
    <source>
        <dbReference type="ARBA" id="ARBA00023136"/>
    </source>
</evidence>
<keyword evidence="8 12" id="KW-0798">TonB box</keyword>
<dbReference type="InterPro" id="IPR000531">
    <property type="entry name" value="Beta-barrel_TonB"/>
</dbReference>
<feature type="domain" description="TonB-dependent receptor-like beta-barrel" evidence="13">
    <location>
        <begin position="349"/>
        <end position="751"/>
    </location>
</feature>
<evidence type="ECO:0000256" key="8">
    <source>
        <dbReference type="ARBA" id="ARBA00023077"/>
    </source>
</evidence>
<comment type="caution">
    <text evidence="15">The sequence shown here is derived from an EMBL/GenBank/DDBJ whole genome shotgun (WGS) entry which is preliminary data.</text>
</comment>
<dbReference type="InterPro" id="IPR039426">
    <property type="entry name" value="TonB-dep_rcpt-like"/>
</dbReference>
<evidence type="ECO:0000256" key="7">
    <source>
        <dbReference type="ARBA" id="ARBA00023065"/>
    </source>
</evidence>
<sequence>MKEFLWGARRALETATIAFLTTTSTAALAQAQADTSPAQTGNPAPAPMSAQEEVFSLEDIVVTARRVSESLQDTPVAVTAFSAAAIDRKFATDLRAIAGDVPNVVIANVPGFNAAAIGIRGQSTSDIILTFEPAVGVVVDDFVLAHVQTQLFDLFDIERIEVLRGPQGTLFGKNTVGGVINVITKRPTADFGAELRVGYSSFNTKDVKAAVNLPLAENLFLRVAGSFQESDGFYRLTKSNNVDEFQPDVEPRGQRISGTRYFSGRAKLLWEAGDDTDIMLTYEMLRDRGDAPPSVNETPPGFLLDAVGFPGIQTTGGSPFDTGNTLCRGDADAPTCPGTMNGHRIDVDGVYLRGEHSWPDVGALTLVGGYRRVESSLPSDYTGESAYLFVSTREDVREQYSLEARFSSDFSDSLKFTVGTMYWGQTLDANATSFLGFLRYLGDDTATSDPNQSTADYKVDSYAAFGEAEYQLADPFSVFLGARYTKEKKSFSVRPQVRRSLIETGFWPEYSDSDSFQKPTFRAGYRWTIADGINNYFTYSQGYKSGGYNEQAMSATSALPFREETADSFELGFKTETADRRFRFNAAAFYVRYDDLQRDAVVPFTDPITGLPGQETKTTNAGKAEVYGLELEASAAPVDGLTLNAALGYQKAKYLEFLTDIDGDGINDDASNLELRNVPKWTANFAVNYAFPEQDWGQVTVNADVNYQTDYQTTTLNSDFTIGQSRTLLGTSLQWNDPTETYRVAIYARNLLDETYRVAANSVAGLFNFTNYAAPRSIGAELGVRF</sequence>
<organism evidence="15 16">
    <name type="scientific">Sphingosinicella soli</name>
    <dbReference type="NCBI Taxonomy" id="333708"/>
    <lineage>
        <taxon>Bacteria</taxon>
        <taxon>Pseudomonadati</taxon>
        <taxon>Pseudomonadota</taxon>
        <taxon>Alphaproteobacteria</taxon>
        <taxon>Sphingomonadales</taxon>
        <taxon>Sphingosinicellaceae</taxon>
        <taxon>Sphingosinicella</taxon>
    </lineage>
</organism>
<evidence type="ECO:0000256" key="6">
    <source>
        <dbReference type="ARBA" id="ARBA00023004"/>
    </source>
</evidence>
<keyword evidence="16" id="KW-1185">Reference proteome</keyword>
<dbReference type="InterPro" id="IPR036942">
    <property type="entry name" value="Beta-barrel_TonB_sf"/>
</dbReference>